<gene>
    <name evidence="1" type="ORF">PR048_019742</name>
</gene>
<evidence type="ECO:0000313" key="2">
    <source>
        <dbReference type="Proteomes" id="UP001159363"/>
    </source>
</evidence>
<sequence length="101" mass="11712">MWCHNLKAQAFYTLLREKHDDLLTISFDCQNYQVSPRVPNQRSVSVLRLTSDVYGGQNKKKIHDGYLSNNAPQPVGEIEHVFPIKVLSFLPPDRLFTRIEK</sequence>
<evidence type="ECO:0000313" key="1">
    <source>
        <dbReference type="EMBL" id="KAJ8879136.1"/>
    </source>
</evidence>
<accession>A0ABQ9H4B4</accession>
<keyword evidence="2" id="KW-1185">Reference proteome</keyword>
<comment type="caution">
    <text evidence="1">The sequence shown here is derived from an EMBL/GenBank/DDBJ whole genome shotgun (WGS) entry which is preliminary data.</text>
</comment>
<reference evidence="1 2" key="1">
    <citation type="submission" date="2023-02" db="EMBL/GenBank/DDBJ databases">
        <title>LHISI_Scaffold_Assembly.</title>
        <authorList>
            <person name="Stuart O.P."/>
            <person name="Cleave R."/>
            <person name="Magrath M.J.L."/>
            <person name="Mikheyev A.S."/>
        </authorList>
    </citation>
    <scope>NUCLEOTIDE SEQUENCE [LARGE SCALE GENOMIC DNA]</scope>
    <source>
        <strain evidence="1">Daus_M_001</strain>
        <tissue evidence="1">Leg muscle</tissue>
    </source>
</reference>
<name>A0ABQ9H4B4_9NEOP</name>
<dbReference type="EMBL" id="JARBHB010000007">
    <property type="protein sequence ID" value="KAJ8879136.1"/>
    <property type="molecule type" value="Genomic_DNA"/>
</dbReference>
<protein>
    <submittedName>
        <fullName evidence="1">Uncharacterized protein</fullName>
    </submittedName>
</protein>
<proteinExistence type="predicted"/>
<organism evidence="1 2">
    <name type="scientific">Dryococelus australis</name>
    <dbReference type="NCBI Taxonomy" id="614101"/>
    <lineage>
        <taxon>Eukaryota</taxon>
        <taxon>Metazoa</taxon>
        <taxon>Ecdysozoa</taxon>
        <taxon>Arthropoda</taxon>
        <taxon>Hexapoda</taxon>
        <taxon>Insecta</taxon>
        <taxon>Pterygota</taxon>
        <taxon>Neoptera</taxon>
        <taxon>Polyneoptera</taxon>
        <taxon>Phasmatodea</taxon>
        <taxon>Verophasmatodea</taxon>
        <taxon>Anareolatae</taxon>
        <taxon>Phasmatidae</taxon>
        <taxon>Eurycanthinae</taxon>
        <taxon>Dryococelus</taxon>
    </lineage>
</organism>
<dbReference type="Proteomes" id="UP001159363">
    <property type="component" value="Chromosome 6"/>
</dbReference>